<accession>A0A2G5IAN1</accession>
<dbReference type="Proteomes" id="UP000230605">
    <property type="component" value="Chromosome 1"/>
</dbReference>
<organism evidence="6 8">
    <name type="scientific">Cercospora beticola</name>
    <name type="common">Sugarbeet leaf spot fungus</name>
    <dbReference type="NCBI Taxonomy" id="122368"/>
    <lineage>
        <taxon>Eukaryota</taxon>
        <taxon>Fungi</taxon>
        <taxon>Dikarya</taxon>
        <taxon>Ascomycota</taxon>
        <taxon>Pezizomycotina</taxon>
        <taxon>Dothideomycetes</taxon>
        <taxon>Dothideomycetidae</taxon>
        <taxon>Mycosphaerellales</taxon>
        <taxon>Mycosphaerellaceae</taxon>
        <taxon>Cercospora</taxon>
    </lineage>
</organism>
<dbReference type="GO" id="GO:0005634">
    <property type="term" value="C:nucleus"/>
    <property type="evidence" value="ECO:0007669"/>
    <property type="project" value="UniProtKB-SubCell"/>
</dbReference>
<protein>
    <submittedName>
        <fullName evidence="6">DNA-directed RNA polymerase II subunit rpb4</fullName>
    </submittedName>
</protein>
<evidence type="ECO:0000256" key="4">
    <source>
        <dbReference type="SAM" id="MobiDB-lite"/>
    </source>
</evidence>
<dbReference type="InterPro" id="IPR006590">
    <property type="entry name" value="RNA_pol_Rpb4/RPC9_core"/>
</dbReference>
<dbReference type="Pfam" id="PF03874">
    <property type="entry name" value="RNA_pol_Rpb4"/>
    <property type="match status" value="1"/>
</dbReference>
<feature type="region of interest" description="Disordered" evidence="4">
    <location>
        <begin position="1"/>
        <end position="25"/>
    </location>
</feature>
<reference evidence="6 8" key="1">
    <citation type="submission" date="2015-10" db="EMBL/GenBank/DDBJ databases">
        <title>The cercosporin biosynthetic gene cluster was horizontally transferred to several fungal lineages and shown to be expanded in Cercospora beticola based on microsynteny with recipient genomes.</title>
        <authorList>
            <person name="De Jonge R."/>
            <person name="Ebert M.K."/>
            <person name="Suttle J.C."/>
            <person name="Jurick Ii W.M."/>
            <person name="Secor G.A."/>
            <person name="Thomma B.P."/>
            <person name="Van De Peer Y."/>
            <person name="Bolton M.D."/>
        </authorList>
    </citation>
    <scope>NUCLEOTIDE SEQUENCE [LARGE SCALE GENOMIC DNA]</scope>
    <source>
        <strain evidence="6 8">09-40</strain>
    </source>
</reference>
<comment type="subcellular location">
    <subcellularLocation>
        <location evidence="1">Nucleus</location>
    </subcellularLocation>
</comment>
<evidence type="ECO:0000256" key="2">
    <source>
        <dbReference type="ARBA" id="ARBA00023242"/>
    </source>
</evidence>
<dbReference type="InterPro" id="IPR010997">
    <property type="entry name" value="HRDC-like_sf"/>
</dbReference>
<dbReference type="SMART" id="SM00657">
    <property type="entry name" value="RPOL4c"/>
    <property type="match status" value="1"/>
</dbReference>
<dbReference type="GO" id="GO:0000428">
    <property type="term" value="C:DNA-directed RNA polymerase complex"/>
    <property type="evidence" value="ECO:0007669"/>
    <property type="project" value="UniProtKB-KW"/>
</dbReference>
<evidence type="ECO:0000313" key="6">
    <source>
        <dbReference type="EMBL" id="PIB01858.1"/>
    </source>
</evidence>
<evidence type="ECO:0000256" key="3">
    <source>
        <dbReference type="ARBA" id="ARBA00025724"/>
    </source>
</evidence>
<dbReference type="InterPro" id="IPR005574">
    <property type="entry name" value="Rpb4/RPC9"/>
</dbReference>
<evidence type="ECO:0000313" key="7">
    <source>
        <dbReference type="EMBL" id="WPA95868.1"/>
    </source>
</evidence>
<evidence type="ECO:0000313" key="8">
    <source>
        <dbReference type="Proteomes" id="UP000230605"/>
    </source>
</evidence>
<dbReference type="GO" id="GO:0006352">
    <property type="term" value="P:DNA-templated transcription initiation"/>
    <property type="evidence" value="ECO:0007669"/>
    <property type="project" value="InterPro"/>
</dbReference>
<dbReference type="InterPro" id="IPR038324">
    <property type="entry name" value="Rpb4/RPC9_sf"/>
</dbReference>
<gene>
    <name evidence="6" type="ORF">CB0940_00450</name>
    <name evidence="7" type="ORF">RHO25_000472</name>
</gene>
<keyword evidence="6" id="KW-0240">DNA-directed RNA polymerase</keyword>
<dbReference type="EMBL" id="CP134184">
    <property type="protein sequence ID" value="WPA95868.1"/>
    <property type="molecule type" value="Genomic_DNA"/>
</dbReference>
<sequence>MAGPSAPAATAQTSRRRPPPTGDEEATAVLKLGNMTNEQALSPAEVTLMLERIEEHGERRNQTEIYYKTKEYCRAFSRFKDANAITQVNQISTQLTQRGYGIVEFERAQLATLCCDAAEEARTLIPSLEGKISDDELQAVLDEISKLRDFS</sequence>
<evidence type="ECO:0000313" key="9">
    <source>
        <dbReference type="Proteomes" id="UP001302367"/>
    </source>
</evidence>
<evidence type="ECO:0000259" key="5">
    <source>
        <dbReference type="SMART" id="SM00657"/>
    </source>
</evidence>
<dbReference type="AlphaFoldDB" id="A0A2G5IAN1"/>
<name>A0A2G5IAN1_CERBT</name>
<dbReference type="SUPFAM" id="SSF47819">
    <property type="entry name" value="HRDC-like"/>
    <property type="match status" value="1"/>
</dbReference>
<dbReference type="OrthoDB" id="2186918at2759"/>
<keyword evidence="2" id="KW-0539">Nucleus</keyword>
<dbReference type="Proteomes" id="UP001302367">
    <property type="component" value="Chromosome 1"/>
</dbReference>
<keyword evidence="6" id="KW-0804">Transcription</keyword>
<dbReference type="EMBL" id="LKMD01000100">
    <property type="protein sequence ID" value="PIB01858.1"/>
    <property type="molecule type" value="Genomic_DNA"/>
</dbReference>
<dbReference type="PANTHER" id="PTHR21297">
    <property type="entry name" value="DNA-DIRECTED RNA POLYMERASE II"/>
    <property type="match status" value="1"/>
</dbReference>
<reference evidence="7 9" key="2">
    <citation type="submission" date="2023-09" db="EMBL/GenBank/DDBJ databases">
        <title>Complete-Gapless Cercospora beticola genome.</title>
        <authorList>
            <person name="Wyatt N.A."/>
            <person name="Spanner R.E."/>
            <person name="Bolton M.D."/>
        </authorList>
    </citation>
    <scope>NUCLEOTIDE SEQUENCE [LARGE SCALE GENOMIC DNA]</scope>
    <source>
        <strain evidence="7">Cb09-40</strain>
    </source>
</reference>
<dbReference type="InterPro" id="IPR045222">
    <property type="entry name" value="Rpb4-like"/>
</dbReference>
<keyword evidence="9" id="KW-1185">Reference proteome</keyword>
<comment type="similarity">
    <text evidence="3">Belongs to the eukaryotic RPB4 RNA polymerase subunit family.</text>
</comment>
<dbReference type="GO" id="GO:0000166">
    <property type="term" value="F:nucleotide binding"/>
    <property type="evidence" value="ECO:0007669"/>
    <property type="project" value="InterPro"/>
</dbReference>
<dbReference type="Gene3D" id="1.20.1250.40">
    <property type="match status" value="1"/>
</dbReference>
<evidence type="ECO:0000256" key="1">
    <source>
        <dbReference type="ARBA" id="ARBA00004123"/>
    </source>
</evidence>
<feature type="domain" description="RNA polymerase Rpb4/RPC9 core" evidence="5">
    <location>
        <begin position="33"/>
        <end position="151"/>
    </location>
</feature>
<proteinExistence type="inferred from homology"/>